<feature type="chain" id="PRO_5046611818" evidence="2">
    <location>
        <begin position="20"/>
        <end position="548"/>
    </location>
</feature>
<sequence>MRMLRTAALVGAIAVSAAACGGASDNNGNSGPSGGGNSPTPYQTVALTPPGKGNMASATWSLYAEPQTLDYVAAYDYPPNTVLANVCEQMLRITPDFKIAPGLAEKYEHPDPLTWVYTMRQGVKFHDGTTMTADDAVASIKRHIDPANASSWSTVFRDVTSVEKTGPMQVTIKTSKPDVLLNEQLAASPGTVESAAFLEKTGKNYGNPSAKVNCTGPYALDSWNTGDSMNLKKFPDYWDKSLTPKIDNVKLVFISDPSARTNALLSGEVDGGYMLATNSYEKLGSSGNGKLYFGANTGGYNAAVTNLNGPLGDVRVRKALSMAIDRKGIVNAALDGYGKPAKSLLIPDAFGIAPEKGKAASAALPELTRDVDGAKKLIQEAGADGKKIVVVTSNLAQEISVSANAIQQAGKDIGLNVELKSVAPDAYTALFTDPSTRDGIDILVTNSYDMTPDPLEMLQTLHTGDFGNYGKWSNEEYDKLVDQALATTDDNARADIALKLQDILLREMPGIPLFESPYSVFMSNKITGATPTMAMMSYPWAAQLGSAS</sequence>
<dbReference type="PROSITE" id="PS51257">
    <property type="entry name" value="PROKAR_LIPOPROTEIN"/>
    <property type="match status" value="1"/>
</dbReference>
<accession>A0ABP9HEK7</accession>
<dbReference type="SUPFAM" id="SSF53850">
    <property type="entry name" value="Periplasmic binding protein-like II"/>
    <property type="match status" value="1"/>
</dbReference>
<dbReference type="InterPro" id="IPR000914">
    <property type="entry name" value="SBP_5_dom"/>
</dbReference>
<dbReference type="PANTHER" id="PTHR30290">
    <property type="entry name" value="PERIPLASMIC BINDING COMPONENT OF ABC TRANSPORTER"/>
    <property type="match status" value="1"/>
</dbReference>
<dbReference type="CDD" id="cd00995">
    <property type="entry name" value="PBP2_NikA_DppA_OppA_like"/>
    <property type="match status" value="1"/>
</dbReference>
<feature type="domain" description="Solute-binding protein family 5" evidence="3">
    <location>
        <begin position="98"/>
        <end position="464"/>
    </location>
</feature>
<dbReference type="EMBL" id="BAABHS010000012">
    <property type="protein sequence ID" value="GAA4969078.1"/>
    <property type="molecule type" value="Genomic_DNA"/>
</dbReference>
<dbReference type="Gene3D" id="3.10.105.10">
    <property type="entry name" value="Dipeptide-binding Protein, Domain 3"/>
    <property type="match status" value="1"/>
</dbReference>
<dbReference type="InterPro" id="IPR030678">
    <property type="entry name" value="Peptide/Ni-bd"/>
</dbReference>
<evidence type="ECO:0000256" key="2">
    <source>
        <dbReference type="SAM" id="SignalP"/>
    </source>
</evidence>
<dbReference type="PIRSF" id="PIRSF002741">
    <property type="entry name" value="MppA"/>
    <property type="match status" value="1"/>
</dbReference>
<reference evidence="5" key="1">
    <citation type="journal article" date="2019" name="Int. J. Syst. Evol. Microbiol.">
        <title>The Global Catalogue of Microorganisms (GCM) 10K type strain sequencing project: providing services to taxonomists for standard genome sequencing and annotation.</title>
        <authorList>
            <consortium name="The Broad Institute Genomics Platform"/>
            <consortium name="The Broad Institute Genome Sequencing Center for Infectious Disease"/>
            <person name="Wu L."/>
            <person name="Ma J."/>
        </authorList>
    </citation>
    <scope>NUCLEOTIDE SEQUENCE [LARGE SCALE GENOMIC DNA]</scope>
    <source>
        <strain evidence="5">JCM 17986</strain>
    </source>
</reference>
<feature type="signal peptide" evidence="2">
    <location>
        <begin position="1"/>
        <end position="19"/>
    </location>
</feature>
<evidence type="ECO:0000256" key="1">
    <source>
        <dbReference type="ARBA" id="ARBA00022729"/>
    </source>
</evidence>
<dbReference type="Gene3D" id="3.90.76.10">
    <property type="entry name" value="Dipeptide-binding Protein, Domain 1"/>
    <property type="match status" value="1"/>
</dbReference>
<proteinExistence type="predicted"/>
<dbReference type="RefSeq" id="WP_345676710.1">
    <property type="nucleotide sequence ID" value="NZ_BAABHS010000012.1"/>
</dbReference>
<evidence type="ECO:0000259" key="3">
    <source>
        <dbReference type="Pfam" id="PF00496"/>
    </source>
</evidence>
<organism evidence="4 5">
    <name type="scientific">Yinghuangia aomiensis</name>
    <dbReference type="NCBI Taxonomy" id="676205"/>
    <lineage>
        <taxon>Bacteria</taxon>
        <taxon>Bacillati</taxon>
        <taxon>Actinomycetota</taxon>
        <taxon>Actinomycetes</taxon>
        <taxon>Kitasatosporales</taxon>
        <taxon>Streptomycetaceae</taxon>
        <taxon>Yinghuangia</taxon>
    </lineage>
</organism>
<keyword evidence="5" id="KW-1185">Reference proteome</keyword>
<dbReference type="Gene3D" id="3.40.190.10">
    <property type="entry name" value="Periplasmic binding protein-like II"/>
    <property type="match status" value="1"/>
</dbReference>
<dbReference type="Pfam" id="PF00496">
    <property type="entry name" value="SBP_bac_5"/>
    <property type="match status" value="1"/>
</dbReference>
<gene>
    <name evidence="4" type="ORF">GCM10023205_37880</name>
</gene>
<evidence type="ECO:0000313" key="4">
    <source>
        <dbReference type="EMBL" id="GAA4969078.1"/>
    </source>
</evidence>
<evidence type="ECO:0000313" key="5">
    <source>
        <dbReference type="Proteomes" id="UP001500466"/>
    </source>
</evidence>
<dbReference type="PANTHER" id="PTHR30290:SF38">
    <property type="entry name" value="D,D-DIPEPTIDE-BINDING PERIPLASMIC PROTEIN DDPA-RELATED"/>
    <property type="match status" value="1"/>
</dbReference>
<name>A0ABP9HEK7_9ACTN</name>
<dbReference type="Proteomes" id="UP001500466">
    <property type="component" value="Unassembled WGS sequence"/>
</dbReference>
<protein>
    <submittedName>
        <fullName evidence="4">ABC transporter substrate-binding protein</fullName>
    </submittedName>
</protein>
<dbReference type="InterPro" id="IPR039424">
    <property type="entry name" value="SBP_5"/>
</dbReference>
<keyword evidence="1 2" id="KW-0732">Signal</keyword>
<comment type="caution">
    <text evidence="4">The sequence shown here is derived from an EMBL/GenBank/DDBJ whole genome shotgun (WGS) entry which is preliminary data.</text>
</comment>